<gene>
    <name evidence="2" type="ORF">NC653_024952</name>
    <name evidence="3" type="ORF">NC653_024968</name>
</gene>
<evidence type="ECO:0000313" key="4">
    <source>
        <dbReference type="Proteomes" id="UP001164929"/>
    </source>
</evidence>
<comment type="caution">
    <text evidence="3">The sequence shown here is derived from an EMBL/GenBank/DDBJ whole genome shotgun (WGS) entry which is preliminary data.</text>
</comment>
<protein>
    <submittedName>
        <fullName evidence="3">Uncharacterized protein</fullName>
    </submittedName>
</protein>
<dbReference type="AlphaFoldDB" id="A0AAD6Q7F3"/>
<evidence type="ECO:0000313" key="2">
    <source>
        <dbReference type="EMBL" id="KAJ6981707.1"/>
    </source>
</evidence>
<dbReference type="EMBL" id="JAQIZT010000010">
    <property type="protein sequence ID" value="KAJ6981726.1"/>
    <property type="molecule type" value="Genomic_DNA"/>
</dbReference>
<feature type="compositionally biased region" description="Polar residues" evidence="1">
    <location>
        <begin position="32"/>
        <end position="52"/>
    </location>
</feature>
<evidence type="ECO:0000313" key="3">
    <source>
        <dbReference type="EMBL" id="KAJ6981726.1"/>
    </source>
</evidence>
<sequence>MFSKQLVFYDRSSTYKLEINYIVVPPLDSNKHQTSGKCIQTSKPNTHSSSPNGVPDSGEPLDGDISLWIAHKDLGVNSMSHQSGISIYSDQHHRISVWIAISSGFQANRWRRNLSYHVTKCKLISFRLISLFFSCQTKSLKIGISPANCNRSYSRLTQQKQPNNTNDKITI</sequence>
<reference evidence="3" key="1">
    <citation type="journal article" date="2023" name="Mol. Ecol. Resour.">
        <title>Chromosome-level genome assembly of a triploid poplar Populus alba 'Berolinensis'.</title>
        <authorList>
            <person name="Chen S."/>
            <person name="Yu Y."/>
            <person name="Wang X."/>
            <person name="Wang S."/>
            <person name="Zhang T."/>
            <person name="Zhou Y."/>
            <person name="He R."/>
            <person name="Meng N."/>
            <person name="Wang Y."/>
            <person name="Liu W."/>
            <person name="Liu Z."/>
            <person name="Liu J."/>
            <person name="Guo Q."/>
            <person name="Huang H."/>
            <person name="Sederoff R.R."/>
            <person name="Wang G."/>
            <person name="Qu G."/>
            <person name="Chen S."/>
        </authorList>
    </citation>
    <scope>NUCLEOTIDE SEQUENCE</scope>
    <source>
        <strain evidence="3">SC-2020</strain>
    </source>
</reference>
<keyword evidence="4" id="KW-1185">Reference proteome</keyword>
<name>A0AAD6Q7F3_9ROSI</name>
<organism evidence="3 4">
    <name type="scientific">Populus alba x Populus x berolinensis</name>
    <dbReference type="NCBI Taxonomy" id="444605"/>
    <lineage>
        <taxon>Eukaryota</taxon>
        <taxon>Viridiplantae</taxon>
        <taxon>Streptophyta</taxon>
        <taxon>Embryophyta</taxon>
        <taxon>Tracheophyta</taxon>
        <taxon>Spermatophyta</taxon>
        <taxon>Magnoliopsida</taxon>
        <taxon>eudicotyledons</taxon>
        <taxon>Gunneridae</taxon>
        <taxon>Pentapetalae</taxon>
        <taxon>rosids</taxon>
        <taxon>fabids</taxon>
        <taxon>Malpighiales</taxon>
        <taxon>Salicaceae</taxon>
        <taxon>Saliceae</taxon>
        <taxon>Populus</taxon>
    </lineage>
</organism>
<feature type="region of interest" description="Disordered" evidence="1">
    <location>
        <begin position="30"/>
        <end position="57"/>
    </location>
</feature>
<dbReference type="Proteomes" id="UP001164929">
    <property type="component" value="Chromosome 10"/>
</dbReference>
<accession>A0AAD6Q7F3</accession>
<proteinExistence type="predicted"/>
<dbReference type="EMBL" id="JAQIZT010000010">
    <property type="protein sequence ID" value="KAJ6981707.1"/>
    <property type="molecule type" value="Genomic_DNA"/>
</dbReference>
<evidence type="ECO:0000256" key="1">
    <source>
        <dbReference type="SAM" id="MobiDB-lite"/>
    </source>
</evidence>